<dbReference type="NCBIfam" id="NF033708">
    <property type="entry name" value="T9SS_Cterm_ChiA"/>
    <property type="match status" value="1"/>
</dbReference>
<keyword evidence="3" id="KW-1185">Reference proteome</keyword>
<name>A0ABU9E3P8_9FLAO</name>
<sequence length="117" mass="12720">TATIHDLTTGAYNFNSDAGTFAERFEVLYQLPLGVENPSFTAGQVVVYKNEANQIVISSGNVIMESVKVFDIRGRLLIESKNINASQTTINVGSSTEVLLVQITSNEGQVVTKKVIR</sequence>
<dbReference type="EMBL" id="JBBPCB010000018">
    <property type="protein sequence ID" value="MEK8181259.1"/>
    <property type="molecule type" value="Genomic_DNA"/>
</dbReference>
<protein>
    <submittedName>
        <fullName evidence="2">T9SS sorting signal type C domain-containing protein</fullName>
    </submittedName>
</protein>
<organism evidence="2 3">
    <name type="scientific">Flavobacterium buctense</name>
    <dbReference type="NCBI Taxonomy" id="1648146"/>
    <lineage>
        <taxon>Bacteria</taxon>
        <taxon>Pseudomonadati</taxon>
        <taxon>Bacteroidota</taxon>
        <taxon>Flavobacteriia</taxon>
        <taxon>Flavobacteriales</taxon>
        <taxon>Flavobacteriaceae</taxon>
        <taxon>Flavobacterium</taxon>
    </lineage>
</organism>
<keyword evidence="1" id="KW-0732">Signal</keyword>
<proteinExistence type="predicted"/>
<evidence type="ECO:0000256" key="1">
    <source>
        <dbReference type="ARBA" id="ARBA00022729"/>
    </source>
</evidence>
<dbReference type="Proteomes" id="UP001491349">
    <property type="component" value="Unassembled WGS sequence"/>
</dbReference>
<feature type="non-terminal residue" evidence="2">
    <location>
        <position position="1"/>
    </location>
</feature>
<comment type="caution">
    <text evidence="2">The sequence shown here is derived from an EMBL/GenBank/DDBJ whole genome shotgun (WGS) entry which is preliminary data.</text>
</comment>
<evidence type="ECO:0000313" key="3">
    <source>
        <dbReference type="Proteomes" id="UP001491349"/>
    </source>
</evidence>
<dbReference type="NCBIfam" id="TIGR04183">
    <property type="entry name" value="Por_Secre_tail"/>
    <property type="match status" value="1"/>
</dbReference>
<evidence type="ECO:0000313" key="2">
    <source>
        <dbReference type="EMBL" id="MEK8181259.1"/>
    </source>
</evidence>
<accession>A0ABU9E3P8</accession>
<reference evidence="2 3" key="1">
    <citation type="submission" date="2024-04" db="EMBL/GenBank/DDBJ databases">
        <title>draft genome sequnece of Flavobacterium buctense JCM 30750.</title>
        <authorList>
            <person name="Kim D.-U."/>
        </authorList>
    </citation>
    <scope>NUCLEOTIDE SEQUENCE [LARGE SCALE GENOMIC DNA]</scope>
    <source>
        <strain evidence="2 3">JCM 30750</strain>
    </source>
</reference>
<dbReference type="InterPro" id="IPR026444">
    <property type="entry name" value="Secre_tail"/>
</dbReference>
<dbReference type="RefSeq" id="WP_341432529.1">
    <property type="nucleotide sequence ID" value="NZ_JBBPCB010000018.1"/>
</dbReference>
<gene>
    <name evidence="2" type="ORF">WMW71_13005</name>
</gene>